<evidence type="ECO:0000256" key="4">
    <source>
        <dbReference type="ARBA" id="ARBA00022692"/>
    </source>
</evidence>
<dbReference type="PANTHER" id="PTHR15495:SF7">
    <property type="entry name" value="GPI INOSITOL-DEACYLASE"/>
    <property type="match status" value="1"/>
</dbReference>
<feature type="transmembrane region" description="Helical" evidence="10">
    <location>
        <begin position="682"/>
        <end position="702"/>
    </location>
</feature>
<feature type="domain" description="GPI inositol-deacylase PGAP1-like alpha/beta" evidence="11">
    <location>
        <begin position="92"/>
        <end position="325"/>
    </location>
</feature>
<feature type="transmembrane region" description="Helical" evidence="10">
    <location>
        <begin position="828"/>
        <end position="846"/>
    </location>
</feature>
<feature type="transmembrane region" description="Helical" evidence="10">
    <location>
        <begin position="978"/>
        <end position="998"/>
    </location>
</feature>
<dbReference type="RefSeq" id="XP_018712009.1">
    <property type="nucleotide sequence ID" value="XM_018858386.1"/>
</dbReference>
<dbReference type="GO" id="GO:0050185">
    <property type="term" value="F:phosphatidylinositol deacylase activity"/>
    <property type="evidence" value="ECO:0007669"/>
    <property type="project" value="EnsemblFungi"/>
</dbReference>
<dbReference type="EC" id="3.1.-.-" evidence="10"/>
<reference evidence="13 14" key="1">
    <citation type="submission" date="2016-05" db="EMBL/GenBank/DDBJ databases">
        <title>Comparative genomics of biotechnologically important yeasts.</title>
        <authorList>
            <consortium name="DOE Joint Genome Institute"/>
            <person name="Riley R."/>
            <person name="Haridas S."/>
            <person name="Wolfe K.H."/>
            <person name="Lopes M.R."/>
            <person name="Hittinger C.T."/>
            <person name="Goker M."/>
            <person name="Salamov A."/>
            <person name="Wisecaver J."/>
            <person name="Long T.M."/>
            <person name="Aerts A.L."/>
            <person name="Barry K."/>
            <person name="Choi C."/>
            <person name="Clum A."/>
            <person name="Coughlan A.Y."/>
            <person name="Deshpande S."/>
            <person name="Douglass A.P."/>
            <person name="Hanson S.J."/>
            <person name="Klenk H.-P."/>
            <person name="LaButti K."/>
            <person name="Lapidus A."/>
            <person name="Lindquist E."/>
            <person name="Lipzen A."/>
            <person name="Meier-kolthoff J.P."/>
            <person name="Ohm R.A."/>
            <person name="Otillar R.P."/>
            <person name="Pangilinan J."/>
            <person name="Peng Y."/>
            <person name="Rokas A."/>
            <person name="Rosa C.A."/>
            <person name="Scheuner C."/>
            <person name="Sibirny A.A."/>
            <person name="Slot J.C."/>
            <person name="Stielow J.B."/>
            <person name="Sun H."/>
            <person name="Kurtzman C.P."/>
            <person name="Blackwell M."/>
            <person name="Grigoriev I.V."/>
            <person name="Jeffries T.W."/>
        </authorList>
    </citation>
    <scope>NUCLEOTIDE SEQUENCE [LARGE SCALE GENOMIC DNA]</scope>
    <source>
        <strain evidence="13 14">NRRL YB-4993</strain>
    </source>
</reference>
<keyword evidence="6 10" id="KW-0256">Endoplasmic reticulum</keyword>
<dbReference type="InterPro" id="IPR056824">
    <property type="entry name" value="PGAP1_TMD"/>
</dbReference>
<dbReference type="STRING" id="869754.A0A1A0HBI5"/>
<keyword evidence="9 10" id="KW-0472">Membrane</keyword>
<dbReference type="Pfam" id="PF25140">
    <property type="entry name" value="PGAP1_TMD"/>
    <property type="match status" value="1"/>
</dbReference>
<feature type="transmembrane region" description="Helical" evidence="10">
    <location>
        <begin position="880"/>
        <end position="900"/>
    </location>
</feature>
<evidence type="ECO:0000313" key="14">
    <source>
        <dbReference type="Proteomes" id="UP000092555"/>
    </source>
</evidence>
<dbReference type="SUPFAM" id="SSF53474">
    <property type="entry name" value="alpha/beta-Hydrolases"/>
    <property type="match status" value="1"/>
</dbReference>
<evidence type="ECO:0000256" key="5">
    <source>
        <dbReference type="ARBA" id="ARBA00022801"/>
    </source>
</evidence>
<organism evidence="13 14">
    <name type="scientific">Metschnikowia bicuspidata var. bicuspidata NRRL YB-4993</name>
    <dbReference type="NCBI Taxonomy" id="869754"/>
    <lineage>
        <taxon>Eukaryota</taxon>
        <taxon>Fungi</taxon>
        <taxon>Dikarya</taxon>
        <taxon>Ascomycota</taxon>
        <taxon>Saccharomycotina</taxon>
        <taxon>Pichiomycetes</taxon>
        <taxon>Metschnikowiaceae</taxon>
        <taxon>Metschnikowia</taxon>
    </lineage>
</organism>
<feature type="transmembrane region" description="Helical" evidence="10">
    <location>
        <begin position="714"/>
        <end position="737"/>
    </location>
</feature>
<gene>
    <name evidence="13" type="ORF">METBIDRAFT_70136</name>
</gene>
<dbReference type="InterPro" id="IPR029058">
    <property type="entry name" value="AB_hydrolase_fold"/>
</dbReference>
<evidence type="ECO:0000256" key="3">
    <source>
        <dbReference type="ARBA" id="ARBA00022448"/>
    </source>
</evidence>
<feature type="domain" description="GPI inositol-deacylase transmembrane" evidence="12">
    <location>
        <begin position="686"/>
        <end position="992"/>
    </location>
</feature>
<evidence type="ECO:0000256" key="10">
    <source>
        <dbReference type="RuleBase" id="RU365011"/>
    </source>
</evidence>
<comment type="caution">
    <text evidence="13">The sequence shown here is derived from an EMBL/GenBank/DDBJ whole genome shotgun (WGS) entry which is preliminary data.</text>
</comment>
<sequence>MLRADSLRRPLYPIVFLGLTLVFLTAHLYAQRPAGAADTSSCKPVYMYPSYARIKAFDESHSKYAAKYSLYLYREQGKDAVPGAVGAGLGTLRGVPVLFVPGNAGSYRQVRSLAAECAALHHDANIDVVHNARGRSLDFFAADFNEDYTAFHGRTLLDQAEYLNAAVRFILLLYAPAADAPAAVMLVAHSMGGVVARVMPTLASCPRGSISTLVTLAAPHAAAPLTFDGDLLRLYLAADRVWHAAFAGSAPAHAWLRDVAVVSITGGAADAILPADYTSLGAVVPASNALTVYTSGIPGVWTPMDHLAIVWCRQLRRSVLRALLQIVDAASPLRVCPLHDRMAVFRQNLLSGFEAAPEGSRAGREALFSLRFDVQDAVLHSGATAIWKSSAPVSPRALAFSLLPLTAASTALLLTDTAPPAGDPLAQIRAAPHCVFLCKKRGAAAADAAPAVDLTGPATKEFMELLCASAAARYNEIPKSSAHVASLEDSAFDGGAAPFWAAHLSSDDVRDFDTLLVVSNREHAGAHDGFMVAQTSARDASTYVVGTDMLSLITRGADVSLLATRPLAVNLNVPGAWSSLLAYRVDLKETSGPLFEPFIRQWVEDPYETKWLIKLRGRSTLLVTMHGVAPFTPFPSYKPGLGLNLQLWSDPQGGWSDDNVAAVELAISVDWLGSLRLLVVRYRLAVVSHCLAVTVLVAILQFRKYSVSGRFPDYVYGLSSVCSVQIFVPTLLALWVLSPVTKIRAVQYALNLVDPVVLQDPNEINLSIQDGYRLNSFYLGLEENCLAFIGPMFYIMAIGINFLTYHALTTIGLLVVGLINPAPRGKTWGKKVVASAALLLLIPFYLPYQFAYVISFVIHTTTCIKILLDNPSRSCWNFNMSILMMMAWVLPINIPVLIVFVHNLNVSWATPFSSHHNFLAVAPVLTMVELCSYFGNSLPLGSDTGDKAKDRWISKISFVSLAYLGVYCIVYGTRHTFWLHHLFNFWCCSVCLMVINYFNGDVPEKIK</sequence>
<dbReference type="GO" id="GO:0006888">
    <property type="term" value="P:endoplasmic reticulum to Golgi vesicle-mediated transport"/>
    <property type="evidence" value="ECO:0007669"/>
    <property type="project" value="EnsemblFungi"/>
</dbReference>
<evidence type="ECO:0000256" key="8">
    <source>
        <dbReference type="ARBA" id="ARBA00022989"/>
    </source>
</evidence>
<keyword evidence="8 10" id="KW-1133">Transmembrane helix</keyword>
<comment type="function">
    <text evidence="10">Involved in inositol deacylation of GPI-anchored proteins which plays important roles in the quality control and ER-associated degradation of GPI-anchored proteins.</text>
</comment>
<proteinExistence type="inferred from homology"/>
<evidence type="ECO:0000256" key="9">
    <source>
        <dbReference type="ARBA" id="ARBA00023136"/>
    </source>
</evidence>
<keyword evidence="5 10" id="KW-0378">Hydrolase</keyword>
<evidence type="ECO:0000256" key="7">
    <source>
        <dbReference type="ARBA" id="ARBA00022927"/>
    </source>
</evidence>
<evidence type="ECO:0000259" key="11">
    <source>
        <dbReference type="Pfam" id="PF07819"/>
    </source>
</evidence>
<feature type="transmembrane region" description="Helical" evidence="10">
    <location>
        <begin position="952"/>
        <end position="972"/>
    </location>
</feature>
<keyword evidence="7 10" id="KW-0653">Protein transport</keyword>
<dbReference type="InterPro" id="IPR012908">
    <property type="entry name" value="PGAP1-ab_dom-like"/>
</dbReference>
<evidence type="ECO:0000313" key="13">
    <source>
        <dbReference type="EMBL" id="OBA21499.1"/>
    </source>
</evidence>
<keyword evidence="4 10" id="KW-0812">Transmembrane</keyword>
<dbReference type="Gene3D" id="3.40.50.1820">
    <property type="entry name" value="alpha/beta hydrolase"/>
    <property type="match status" value="1"/>
</dbReference>
<dbReference type="GO" id="GO:0006505">
    <property type="term" value="P:GPI anchor metabolic process"/>
    <property type="evidence" value="ECO:0007669"/>
    <property type="project" value="EnsemblFungi"/>
</dbReference>
<dbReference type="GO" id="GO:0006621">
    <property type="term" value="P:protein retention in ER lumen"/>
    <property type="evidence" value="ECO:0007669"/>
    <property type="project" value="EnsemblFungi"/>
</dbReference>
<keyword evidence="14" id="KW-1185">Reference proteome</keyword>
<evidence type="ECO:0000256" key="6">
    <source>
        <dbReference type="ARBA" id="ARBA00022824"/>
    </source>
</evidence>
<dbReference type="EMBL" id="LXTC01000003">
    <property type="protein sequence ID" value="OBA21499.1"/>
    <property type="molecule type" value="Genomic_DNA"/>
</dbReference>
<dbReference type="InterPro" id="IPR039529">
    <property type="entry name" value="PGAP1/BST1"/>
</dbReference>
<dbReference type="GeneID" id="30031362"/>
<protein>
    <recommendedName>
        <fullName evidence="10">GPI inositol-deacylase</fullName>
        <ecNumber evidence="10">3.1.-.-</ecNumber>
    </recommendedName>
</protein>
<evidence type="ECO:0000259" key="12">
    <source>
        <dbReference type="Pfam" id="PF25140"/>
    </source>
</evidence>
<dbReference type="GO" id="GO:0036503">
    <property type="term" value="P:ERAD pathway"/>
    <property type="evidence" value="ECO:0007669"/>
    <property type="project" value="EnsemblFungi"/>
</dbReference>
<dbReference type="GO" id="GO:0034368">
    <property type="term" value="P:protein-lipid complex remodeling"/>
    <property type="evidence" value="ECO:0007669"/>
    <property type="project" value="EnsemblFungi"/>
</dbReference>
<dbReference type="PANTHER" id="PTHR15495">
    <property type="entry name" value="NEGATIVE REGULATOR OF VESICLE FORMATION-RELATED"/>
    <property type="match status" value="1"/>
</dbReference>
<feature type="transmembrane region" description="Helical" evidence="10">
    <location>
        <begin position="792"/>
        <end position="816"/>
    </location>
</feature>
<comment type="subcellular location">
    <subcellularLocation>
        <location evidence="1">Endoplasmic reticulum membrane</location>
        <topology evidence="1">Multi-pass membrane protein</topology>
    </subcellularLocation>
</comment>
<evidence type="ECO:0000256" key="2">
    <source>
        <dbReference type="ARBA" id="ARBA00006931"/>
    </source>
</evidence>
<dbReference type="OrthoDB" id="348976at2759"/>
<comment type="similarity">
    <text evidence="2 10">Belongs to the GPI inositol-deacylase family.</text>
</comment>
<dbReference type="GO" id="GO:0015031">
    <property type="term" value="P:protein transport"/>
    <property type="evidence" value="ECO:0007669"/>
    <property type="project" value="UniProtKB-KW"/>
</dbReference>
<dbReference type="Pfam" id="PF07819">
    <property type="entry name" value="PGAP1"/>
    <property type="match status" value="1"/>
</dbReference>
<keyword evidence="3 10" id="KW-0813">Transport</keyword>
<dbReference type="GO" id="GO:0005789">
    <property type="term" value="C:endoplasmic reticulum membrane"/>
    <property type="evidence" value="ECO:0007669"/>
    <property type="project" value="UniProtKB-SubCell"/>
</dbReference>
<dbReference type="GO" id="GO:0016050">
    <property type="term" value="P:vesicle organization"/>
    <property type="evidence" value="ECO:0007669"/>
    <property type="project" value="EnsemblFungi"/>
</dbReference>
<name>A0A1A0HBI5_9ASCO</name>
<dbReference type="AlphaFoldDB" id="A0A1A0HBI5"/>
<evidence type="ECO:0000256" key="1">
    <source>
        <dbReference type="ARBA" id="ARBA00004477"/>
    </source>
</evidence>
<dbReference type="Proteomes" id="UP000092555">
    <property type="component" value="Unassembled WGS sequence"/>
</dbReference>
<accession>A0A1A0HBI5</accession>